<accession>A0A2A2EKB8</accession>
<feature type="domain" description="PPM-type phosphatase" evidence="2">
    <location>
        <begin position="7"/>
        <end position="373"/>
    </location>
</feature>
<comment type="caution">
    <text evidence="3">The sequence shown here is derived from an EMBL/GenBank/DDBJ whole genome shotgun (WGS) entry which is preliminary data.</text>
</comment>
<keyword evidence="1" id="KW-0175">Coiled coil</keyword>
<evidence type="ECO:0000313" key="4">
    <source>
        <dbReference type="Proteomes" id="UP000217986"/>
    </source>
</evidence>
<organism evidence="3 4">
    <name type="scientific">Bifidobacterium italicum</name>
    <dbReference type="NCBI Taxonomy" id="1960968"/>
    <lineage>
        <taxon>Bacteria</taxon>
        <taxon>Bacillati</taxon>
        <taxon>Actinomycetota</taxon>
        <taxon>Actinomycetes</taxon>
        <taxon>Bifidobacteriales</taxon>
        <taxon>Bifidobacteriaceae</taxon>
        <taxon>Bifidobacterium</taxon>
    </lineage>
</organism>
<dbReference type="RefSeq" id="WP_095613304.1">
    <property type="nucleotide sequence ID" value="NZ_MVOG01000014.1"/>
</dbReference>
<dbReference type="SUPFAM" id="SSF81606">
    <property type="entry name" value="PP2C-like"/>
    <property type="match status" value="2"/>
</dbReference>
<dbReference type="SMART" id="SM00332">
    <property type="entry name" value="PP2Cc"/>
    <property type="match status" value="1"/>
</dbReference>
<dbReference type="PROSITE" id="PS51746">
    <property type="entry name" value="PPM_2"/>
    <property type="match status" value="1"/>
</dbReference>
<name>A0A2A2EKB8_9BIFI</name>
<dbReference type="SMART" id="SM00331">
    <property type="entry name" value="PP2C_SIG"/>
    <property type="match status" value="1"/>
</dbReference>
<dbReference type="OrthoDB" id="9801841at2"/>
<protein>
    <submittedName>
        <fullName evidence="3">Protein phosphatase</fullName>
    </submittedName>
</protein>
<evidence type="ECO:0000259" key="2">
    <source>
        <dbReference type="PROSITE" id="PS51746"/>
    </source>
</evidence>
<dbReference type="AlphaFoldDB" id="A0A2A2EKB8"/>
<dbReference type="EMBL" id="MVOG01000014">
    <property type="protein sequence ID" value="PAU69346.1"/>
    <property type="molecule type" value="Genomic_DNA"/>
</dbReference>
<feature type="coiled-coil region" evidence="1">
    <location>
        <begin position="52"/>
        <end position="79"/>
    </location>
</feature>
<evidence type="ECO:0000256" key="1">
    <source>
        <dbReference type="SAM" id="Coils"/>
    </source>
</evidence>
<dbReference type="Proteomes" id="UP000217986">
    <property type="component" value="Unassembled WGS sequence"/>
</dbReference>
<gene>
    <name evidence="3" type="ORF">B1400_0941</name>
</gene>
<dbReference type="InterPro" id="IPR036457">
    <property type="entry name" value="PPM-type-like_dom_sf"/>
</dbReference>
<evidence type="ECO:0000313" key="3">
    <source>
        <dbReference type="EMBL" id="PAU69346.1"/>
    </source>
</evidence>
<keyword evidence="4" id="KW-1185">Reference proteome</keyword>
<proteinExistence type="predicted"/>
<reference evidence="3 4" key="1">
    <citation type="journal article" date="2017" name="ISME J.">
        <title>Unveiling bifidobacterial biogeography across the mammalian branch of the tree of life.</title>
        <authorList>
            <person name="Milani C."/>
            <person name="Mangifesta M."/>
            <person name="Mancabelli L."/>
            <person name="Lugli G.A."/>
            <person name="James K."/>
            <person name="Duranti S."/>
            <person name="Turroni F."/>
            <person name="Ferrario C."/>
            <person name="Ossiprandi M.C."/>
            <person name="van Sinderen D."/>
            <person name="Ventura M."/>
        </authorList>
    </citation>
    <scope>NUCLEOTIDE SEQUENCE [LARGE SCALE GENOMIC DNA]</scope>
    <source>
        <strain evidence="3 4">70</strain>
    </source>
</reference>
<sequence length="404" mass="42897">MQQAVISVAALTDIGRRRRTNQDSWLAERGVYMVCDGMGGESGGERASAIAVEELAQLAREASRTRASIEETLERAQSRTRALGLTLGGIAGTTVTGIVLPQWFASAGARHAVGGADEDAADGVATADELECGRADGATHFADAHRKPTTTHHPKHSARYNAIATLGAIDELRPLSGFGDDWDMTQPGADAVDAAVAAATPDAGDAGARFGEHRADVAPDAWSIAIRQLLPDAEPHMCYVVNVGDSRTYHMGLGADGRWDATSLTQITHDHSRRQEAIESGEMTPEEARRSIARNVITQCIGSPMGIRPDFFMADAAGRFIICSDGCHGEIDDATIAHVAARHDTAEAAARALIDASLEAGGGDNVTVIVVDMPWNAERAEAWHCERLEVDEDLSDIDDATLQT</sequence>
<dbReference type="InterPro" id="IPR001932">
    <property type="entry name" value="PPM-type_phosphatase-like_dom"/>
</dbReference>
<dbReference type="Gene3D" id="3.60.40.10">
    <property type="entry name" value="PPM-type phosphatase domain"/>
    <property type="match status" value="2"/>
</dbReference>